<dbReference type="Proteomes" id="UP000824755">
    <property type="component" value="Chromosome"/>
</dbReference>
<dbReference type="Pfam" id="PF01464">
    <property type="entry name" value="SLT"/>
    <property type="match status" value="1"/>
</dbReference>
<feature type="domain" description="Transglycosylase SLT" evidence="2">
    <location>
        <begin position="49"/>
        <end position="145"/>
    </location>
</feature>
<accession>A0ABX8WSC0</accession>
<dbReference type="SUPFAM" id="SSF53955">
    <property type="entry name" value="Lysozyme-like"/>
    <property type="match status" value="1"/>
</dbReference>
<reference evidence="3 4" key="1">
    <citation type="submission" date="2021-08" db="EMBL/GenBank/DDBJ databases">
        <title>Lysobacter sp. strain CJ11 Genome sequencing and assembly.</title>
        <authorList>
            <person name="Kim I."/>
        </authorList>
    </citation>
    <scope>NUCLEOTIDE SEQUENCE [LARGE SCALE GENOMIC DNA]</scope>
    <source>
        <strain evidence="3 4">CJ11</strain>
    </source>
</reference>
<dbReference type="CDD" id="cd16894">
    <property type="entry name" value="MltD-like"/>
    <property type="match status" value="1"/>
</dbReference>
<gene>
    <name evidence="3" type="ORF">H8L67_04380</name>
</gene>
<proteinExistence type="inferred from homology"/>
<evidence type="ECO:0000256" key="1">
    <source>
        <dbReference type="ARBA" id="ARBA00007734"/>
    </source>
</evidence>
<keyword evidence="4" id="KW-1185">Reference proteome</keyword>
<comment type="similarity">
    <text evidence="1">Belongs to the transglycosylase Slt family.</text>
</comment>
<dbReference type="Gene3D" id="1.10.530.10">
    <property type="match status" value="1"/>
</dbReference>
<evidence type="ECO:0000259" key="2">
    <source>
        <dbReference type="Pfam" id="PF01464"/>
    </source>
</evidence>
<dbReference type="InterPro" id="IPR023346">
    <property type="entry name" value="Lysozyme-like_dom_sf"/>
</dbReference>
<protein>
    <submittedName>
        <fullName evidence="3">Lytic transglycosylase domain-containing protein</fullName>
    </submittedName>
</protein>
<dbReference type="InterPro" id="IPR008258">
    <property type="entry name" value="Transglycosylase_SLT_dom_1"/>
</dbReference>
<dbReference type="InterPro" id="IPR000189">
    <property type="entry name" value="Transglyc_AS"/>
</dbReference>
<dbReference type="PANTHER" id="PTHR37423">
    <property type="entry name" value="SOLUBLE LYTIC MUREIN TRANSGLYCOSYLASE-RELATED"/>
    <property type="match status" value="1"/>
</dbReference>
<evidence type="ECO:0000313" key="4">
    <source>
        <dbReference type="Proteomes" id="UP000824755"/>
    </source>
</evidence>
<dbReference type="PROSITE" id="PS00922">
    <property type="entry name" value="TRANSGLYCOSYLASE"/>
    <property type="match status" value="1"/>
</dbReference>
<organism evidence="3 4">
    <name type="scientific">Lysobacter soyae</name>
    <dbReference type="NCBI Taxonomy" id="2764185"/>
    <lineage>
        <taxon>Bacteria</taxon>
        <taxon>Pseudomonadati</taxon>
        <taxon>Pseudomonadota</taxon>
        <taxon>Gammaproteobacteria</taxon>
        <taxon>Lysobacterales</taxon>
        <taxon>Lysobacteraceae</taxon>
        <taxon>Lysobacter</taxon>
    </lineage>
</organism>
<dbReference type="EMBL" id="CP080544">
    <property type="protein sequence ID" value="QYR53723.1"/>
    <property type="molecule type" value="Genomic_DNA"/>
</dbReference>
<name>A0ABX8WSC0_9GAMM</name>
<dbReference type="PANTHER" id="PTHR37423:SF2">
    <property type="entry name" value="MEMBRANE-BOUND LYTIC MUREIN TRANSGLYCOSYLASE C"/>
    <property type="match status" value="1"/>
</dbReference>
<sequence>MADKAPCTHSSKKWTRHYAPYTRQLQSKNSRVRLMFNSVLSKTIAAGLPAEYALIPFIESHYKPSARSALGPAGLWQFTAPTARNHGLKVSGKQDERMNAIRSTDAAIKYLRYLHRKFKGDEATVLMAFNAGEGRLLASRRKSGRRLSGITHAYPDKVTAVACNLVRQGY</sequence>
<evidence type="ECO:0000313" key="3">
    <source>
        <dbReference type="EMBL" id="QYR53723.1"/>
    </source>
</evidence>